<proteinExistence type="predicted"/>
<dbReference type="Pfam" id="PF20209">
    <property type="entry name" value="DUF6570"/>
    <property type="match status" value="1"/>
</dbReference>
<dbReference type="InterPro" id="IPR046700">
    <property type="entry name" value="DUF6570"/>
</dbReference>
<feature type="domain" description="DUF6570" evidence="1">
    <location>
        <begin position="1"/>
        <end position="111"/>
    </location>
</feature>
<keyword evidence="3" id="KW-1185">Reference proteome</keyword>
<dbReference type="AlphaFoldDB" id="A0AAD7G3V6"/>
<dbReference type="Proteomes" id="UP001221757">
    <property type="component" value="Unassembled WGS sequence"/>
</dbReference>
<comment type="caution">
    <text evidence="2">The sequence shown here is derived from an EMBL/GenBank/DDBJ whole genome shotgun (WGS) entry which is preliminary data.</text>
</comment>
<reference evidence="2" key="1">
    <citation type="submission" date="2023-03" db="EMBL/GenBank/DDBJ databases">
        <title>Massive genome expansion in bonnet fungi (Mycena s.s.) driven by repeated elements and novel gene families across ecological guilds.</title>
        <authorList>
            <consortium name="Lawrence Berkeley National Laboratory"/>
            <person name="Harder C.B."/>
            <person name="Miyauchi S."/>
            <person name="Viragh M."/>
            <person name="Kuo A."/>
            <person name="Thoen E."/>
            <person name="Andreopoulos B."/>
            <person name="Lu D."/>
            <person name="Skrede I."/>
            <person name="Drula E."/>
            <person name="Henrissat B."/>
            <person name="Morin E."/>
            <person name="Kohler A."/>
            <person name="Barry K."/>
            <person name="LaButti K."/>
            <person name="Morin E."/>
            <person name="Salamov A."/>
            <person name="Lipzen A."/>
            <person name="Mereny Z."/>
            <person name="Hegedus B."/>
            <person name="Baldrian P."/>
            <person name="Stursova M."/>
            <person name="Weitz H."/>
            <person name="Taylor A."/>
            <person name="Grigoriev I.V."/>
            <person name="Nagy L.G."/>
            <person name="Martin F."/>
            <person name="Kauserud H."/>
        </authorList>
    </citation>
    <scope>NUCLEOTIDE SEQUENCE</scope>
    <source>
        <strain evidence="2">CBHHK067</strain>
    </source>
</reference>
<evidence type="ECO:0000259" key="1">
    <source>
        <dbReference type="Pfam" id="PF20209"/>
    </source>
</evidence>
<gene>
    <name evidence="2" type="ORF">B0H17DRAFT_957348</name>
</gene>
<sequence length="114" mass="12965">MIALCQSKCWIIQLKENQVLVLQSTQHGIKGHIIIYPQRPSEVAHILPLSVEDITAPVCVLFVGSAAPNPEWLHEHAKPLAVNAARVRHALQWLKQHNPLYRDITINEECLWSH</sequence>
<dbReference type="EMBL" id="JARKIE010000332">
    <property type="protein sequence ID" value="KAJ7653749.1"/>
    <property type="molecule type" value="Genomic_DNA"/>
</dbReference>
<evidence type="ECO:0000313" key="3">
    <source>
        <dbReference type="Proteomes" id="UP001221757"/>
    </source>
</evidence>
<accession>A0AAD7G3V6</accession>
<evidence type="ECO:0000313" key="2">
    <source>
        <dbReference type="EMBL" id="KAJ7653749.1"/>
    </source>
</evidence>
<name>A0AAD7G3V6_MYCRO</name>
<protein>
    <recommendedName>
        <fullName evidence="1">DUF6570 domain-containing protein</fullName>
    </recommendedName>
</protein>
<organism evidence="2 3">
    <name type="scientific">Mycena rosella</name>
    <name type="common">Pink bonnet</name>
    <name type="synonym">Agaricus rosellus</name>
    <dbReference type="NCBI Taxonomy" id="1033263"/>
    <lineage>
        <taxon>Eukaryota</taxon>
        <taxon>Fungi</taxon>
        <taxon>Dikarya</taxon>
        <taxon>Basidiomycota</taxon>
        <taxon>Agaricomycotina</taxon>
        <taxon>Agaricomycetes</taxon>
        <taxon>Agaricomycetidae</taxon>
        <taxon>Agaricales</taxon>
        <taxon>Marasmiineae</taxon>
        <taxon>Mycenaceae</taxon>
        <taxon>Mycena</taxon>
    </lineage>
</organism>